<accession>A0ACD4RD39</accession>
<dbReference type="EMBL" id="CP126116">
    <property type="protein sequence ID" value="WHZ58351.1"/>
    <property type="molecule type" value="Genomic_DNA"/>
</dbReference>
<keyword evidence="1" id="KW-0808">Transferase</keyword>
<sequence>MITLESFSFYIMICVLAPLLGAFSLLFLFIFEKRLDQLKKEKTELMLKQELQEAKYNQLSRQIQPHFFFNTLNVILSLARLNRREELISSIEVLSKYLKFKYKETEPFITIEEEARYTQYYLDIQKIRFRERLEIIWKTENEVLSALIPPFLLQTLVENSFKHGLEKTPGSVKLIISIKEENEHIQLDVWNTSSPEVDYASYQEDDEIGLGLLNIQKRLQMLFPLKQTYLKLQQEEHGTNVQTLWPKLLIENRYNFQKES</sequence>
<reference evidence="2" key="1">
    <citation type="journal article" date="2025" name="Aquaculture">
        <title>Assessment of the bioflocculant production and safety properties of Metabacillus hrfriensis sp. nov. based on phenotypic and whole-genome sequencing analysis.</title>
        <authorList>
            <person name="Zhang R."/>
            <person name="Zhao Z."/>
            <person name="Luo L."/>
            <person name="Wang S."/>
            <person name="Guo K."/>
            <person name="Xu W."/>
        </authorList>
    </citation>
    <scope>NUCLEOTIDE SEQUENCE [LARGE SCALE GENOMIC DNA]</scope>
    <source>
        <strain evidence="2">CT-WN-B3</strain>
    </source>
</reference>
<keyword evidence="2" id="KW-1185">Reference proteome</keyword>
<evidence type="ECO:0000313" key="1">
    <source>
        <dbReference type="EMBL" id="WHZ58351.1"/>
    </source>
</evidence>
<name>A0ACD4RD39_9BACI</name>
<organism evidence="1 2">
    <name type="scientific">Metabacillus hrfriensis</name>
    <dbReference type="NCBI Taxonomy" id="3048891"/>
    <lineage>
        <taxon>Bacteria</taxon>
        <taxon>Bacillati</taxon>
        <taxon>Bacillota</taxon>
        <taxon>Bacilli</taxon>
        <taxon>Bacillales</taxon>
        <taxon>Bacillaceae</taxon>
        <taxon>Metabacillus</taxon>
    </lineage>
</organism>
<gene>
    <name evidence="1" type="ORF">QLQ22_02965</name>
</gene>
<dbReference type="Proteomes" id="UP001226091">
    <property type="component" value="Chromosome"/>
</dbReference>
<keyword evidence="1" id="KW-0418">Kinase</keyword>
<proteinExistence type="predicted"/>
<evidence type="ECO:0000313" key="2">
    <source>
        <dbReference type="Proteomes" id="UP001226091"/>
    </source>
</evidence>
<protein>
    <submittedName>
        <fullName evidence="1">Histidine kinase</fullName>
    </submittedName>
</protein>